<evidence type="ECO:0000313" key="1">
    <source>
        <dbReference type="EMBL" id="GAA1939844.1"/>
    </source>
</evidence>
<protein>
    <submittedName>
        <fullName evidence="1">Uncharacterized protein</fullName>
    </submittedName>
</protein>
<proteinExistence type="predicted"/>
<dbReference type="Proteomes" id="UP001501116">
    <property type="component" value="Unassembled WGS sequence"/>
</dbReference>
<keyword evidence="2" id="KW-1185">Reference proteome</keyword>
<reference evidence="1 2" key="1">
    <citation type="journal article" date="2019" name="Int. J. Syst. Evol. Microbiol.">
        <title>The Global Catalogue of Microorganisms (GCM) 10K type strain sequencing project: providing services to taxonomists for standard genome sequencing and annotation.</title>
        <authorList>
            <consortium name="The Broad Institute Genomics Platform"/>
            <consortium name="The Broad Institute Genome Sequencing Center for Infectious Disease"/>
            <person name="Wu L."/>
            <person name="Ma J."/>
        </authorList>
    </citation>
    <scope>NUCLEOTIDE SEQUENCE [LARGE SCALE GENOMIC DNA]</scope>
    <source>
        <strain evidence="1 2">JCM 14545</strain>
    </source>
</reference>
<gene>
    <name evidence="1" type="ORF">GCM10009754_03750</name>
</gene>
<sequence>MGDKGIRDGGPSRRPGFRPEEVIGLPVKRALLELAHEGYETRIAGRGEAEAKLWLSNRVTVTVEYGLVTAAVVG</sequence>
<dbReference type="EMBL" id="BAAANN010000001">
    <property type="protein sequence ID" value="GAA1939844.1"/>
    <property type="molecule type" value="Genomic_DNA"/>
</dbReference>
<organism evidence="1 2">
    <name type="scientific">Amycolatopsis minnesotensis</name>
    <dbReference type="NCBI Taxonomy" id="337894"/>
    <lineage>
        <taxon>Bacteria</taxon>
        <taxon>Bacillati</taxon>
        <taxon>Actinomycetota</taxon>
        <taxon>Actinomycetes</taxon>
        <taxon>Pseudonocardiales</taxon>
        <taxon>Pseudonocardiaceae</taxon>
        <taxon>Amycolatopsis</taxon>
    </lineage>
</organism>
<accession>A0ABN2Q050</accession>
<evidence type="ECO:0000313" key="2">
    <source>
        <dbReference type="Proteomes" id="UP001501116"/>
    </source>
</evidence>
<comment type="caution">
    <text evidence="1">The sequence shown here is derived from an EMBL/GenBank/DDBJ whole genome shotgun (WGS) entry which is preliminary data.</text>
</comment>
<dbReference type="RefSeq" id="WP_344412619.1">
    <property type="nucleotide sequence ID" value="NZ_BAAANN010000001.1"/>
</dbReference>
<name>A0ABN2Q050_9PSEU</name>